<dbReference type="SUPFAM" id="SSF48695">
    <property type="entry name" value="Multiheme cytochromes"/>
    <property type="match status" value="1"/>
</dbReference>
<keyword evidence="2 4" id="KW-0479">Metal-binding</keyword>
<proteinExistence type="predicted"/>
<dbReference type="Gene3D" id="2.60.120.200">
    <property type="match status" value="1"/>
</dbReference>
<keyword evidence="1 4" id="KW-0349">Heme</keyword>
<gene>
    <name evidence="9" type="ORF">Enr10x_25400</name>
</gene>
<dbReference type="InterPro" id="IPR036280">
    <property type="entry name" value="Multihaem_cyt_sf"/>
</dbReference>
<reference evidence="9 10" key="1">
    <citation type="submission" date="2019-03" db="EMBL/GenBank/DDBJ databases">
        <title>Deep-cultivation of Planctomycetes and their phenomic and genomic characterization uncovers novel biology.</title>
        <authorList>
            <person name="Wiegand S."/>
            <person name="Jogler M."/>
            <person name="Boedeker C."/>
            <person name="Pinto D."/>
            <person name="Vollmers J."/>
            <person name="Rivas-Marin E."/>
            <person name="Kohn T."/>
            <person name="Peeters S.H."/>
            <person name="Heuer A."/>
            <person name="Rast P."/>
            <person name="Oberbeckmann S."/>
            <person name="Bunk B."/>
            <person name="Jeske O."/>
            <person name="Meyerdierks A."/>
            <person name="Storesund J.E."/>
            <person name="Kallscheuer N."/>
            <person name="Luecker S."/>
            <person name="Lage O.M."/>
            <person name="Pohl T."/>
            <person name="Merkel B.J."/>
            <person name="Hornburger P."/>
            <person name="Mueller R.-W."/>
            <person name="Bruemmer F."/>
            <person name="Labrenz M."/>
            <person name="Spormann A.M."/>
            <person name="Op den Camp H."/>
            <person name="Overmann J."/>
            <person name="Amann R."/>
            <person name="Jetten M.S.M."/>
            <person name="Mascher T."/>
            <person name="Medema M.H."/>
            <person name="Devos D.P."/>
            <person name="Kaster A.-K."/>
            <person name="Ovreas L."/>
            <person name="Rohde M."/>
            <person name="Galperin M.Y."/>
            <person name="Jogler C."/>
        </authorList>
    </citation>
    <scope>NUCLEOTIDE SEQUENCE [LARGE SCALE GENOMIC DNA]</scope>
    <source>
        <strain evidence="9 10">Enr10</strain>
    </source>
</reference>
<sequence length="2222" mass="249292" precursor="true">MNFYQALILPLILGLSATLVSADDTSSAPVSKDSRKKIVLIAGPKSHGPVGNGIHDYPWSVKLLKVMLDNSNIKDQIRVEYHLDGWPENPETLNDADTIMVISDGRDGEKFTEAPHFASQDHLNQIQRQIDRGCGFLTFHFSTFAPDQYAKQILDWSGGFFDWEENGVRNWYSAIKTIEAPVQIPHPDHPICRGVKPFEMREEFYFNLRFQQNDPHLVPLLEVPELKGRAEQGNVVAWAKERANGGRGFGTTCGHFYDNWQNAAFRKFILNAIAWTAQTEIPATGVQARYYTHAEITSALSGVKGTAPATFDDQPIRVLMFAGNEAHAWHNWKKTTPVIKKLLEQDPRIKVEISNDIEDLSRKSLQDYQVIVQNYTNWHDKTPLSPASQTAFMNYLQQGGGLILIHFANGAFHFSLPKAGASDWPEYRKIVRRVWNHYGKGEQKSGHDAFGNFEVQITDDTQPLTRNLQNFPVTDELYFRQDGTEPVEPLITAKSKVTKKNEPLAWTYHYGKGRIFQTLLGHSEKTYDSFEACEMLRRATAWAANRPIHEFKRPPQAPVEKKSAALLPLGKWGKALNTNAGSIVLPSETLKNQKPISADCWVKLNSKSGFNVFLASSKKSNPAHWEMYSYARSGFFSVYLPGQGGEYKTRVNICDQKWHYVGMILEDSRIRLFVDGKKELDSPLPPPKQANVSSGNLRIGGLVEKTLASDGLLDELRISKGTRDLTQVPQAPLKADAETLILFSLDELTKDLGTKESVSNKLIPLETRTQVSRSTPVKKKETRDHWGKESVGFDQPVQATEDNRWQQTEIGNWLASIVPLPTGPVKKGLSIRVGDQREGTICYDTQNCKVRGIWSGGFLKPSPARFGLIQAPAPQGTMHFSTQEGPGWNPDQPCRFLGSHVNRNRVTLEYLVGETTIYESPWLQNSSGQTCFTRSFEIGPGSQSLQLYVADGRQVKPVSDSNHQFISTGPQNAFIIGCTGWDQIQSKMISAGKSQSAVFEIPPRKATQRFTIFYQTNTSGNPRLDIATPTLTPPSLQPLLIPGPTHWNEPLITQGVLSQAEDAYVIDTITIPFDNPYRALFFVSGHDFLENGDLAVATVHGDVWLVKGVDHDLKQLKWKRFATGLFQPLGLKVVQNKIHVLGRDQITILHDQNLDDEADFYECFHNQYPTSPGGHDYVTCLETDSFGNFYFLHAQRGVMQVTPNGRQLNVVASGFRNPNGMGIGPRNIITASPQEGNWTPASNVTEVKQGGYYGYGGPRITADRPLGYDRPLCWIPRLQDNSSGGQVWVTSQQWGPLQGQLLHLSYGQSKLLLTLREVIQGQSQGGTLTLPLNFDSGIMRGRFNPRDGQLYVSGMKGWVTNAVRDGCLQRVRYTGQPVDLPTAVKTMQNGIALTFTNPLERNAAENPDNYAIEQWNYLWSQNYGSPEYRVSAPQVEGRDEVEVLSATLLPDQRTVFLELPSVKPVMQMGISYHLSSVTGRNLKQTYYHTINAVSSQKMDSEQLTRRKKSRLLTLTQRQQLKPGILWKFKQQHPQSTVDSDARSARMLALSVDADRPATPFLKPGPFSATAEGFLRVPLSGEYYFSLEGIGECRLTINQKTILQSEKTDFKKLAPAAIKLEKGYNQLRLDYQSPLEGPARLRLLWKGAQFATEPVPPTILTHMGNDPLILKMQQVRAGRELFASYRCLSCHTVESERSGVRLFVSENHPFSHDAAIMPELNQSPPELVNIGNRVSKRWLFHWLRNPHSLKPEARMPHLLGDPDSKQAVQQAADLTAWFVSQATQPMRPSSSAAFNFETIDPEQLIQTGAQHYEELGCINCHHFETDPTQADDYQRRSLALIKRKFSFSQLARFLQTPHAHHRWSRMPDFQLTSTEAAGLAAYLIDSSQGKIPNAMIPPAGSAARGRQLYFETLGCARCHGPLQENRKLQTVKRTPLPLRNLSTGCLADSHKADSRTPHFQLSAFEKEAIRSLLRFGTDSLAQHNDSEISTRWTRALNCAACHHRDADSSPRGIIVVEEGASGLPPAPLPSLTWAGEKLKPDWLQSFIAGELKWRPRPWLKSRMPHFPAHAQLLTAGLRAEHGLSPQTPPDSSREQKPETAPQLQLGRQLINKQALDCRQCHGIGDQYPSGDDKTRIAPGINFVHIRERLTPEYYHRFVLDPPRFDISTKMPKLSADGQTTKISTILNGNADRQFQAIWQYIQSLQEPPRDFRLKPAPNDKKSD</sequence>
<dbReference type="InterPro" id="IPR029062">
    <property type="entry name" value="Class_I_gatase-like"/>
</dbReference>
<dbReference type="Gene3D" id="2.120.10.30">
    <property type="entry name" value="TolB, C-terminal domain"/>
    <property type="match status" value="1"/>
</dbReference>
<evidence type="ECO:0000256" key="3">
    <source>
        <dbReference type="ARBA" id="ARBA00023004"/>
    </source>
</evidence>
<dbReference type="InterPro" id="IPR013320">
    <property type="entry name" value="ConA-like_dom_sf"/>
</dbReference>
<evidence type="ECO:0000256" key="2">
    <source>
        <dbReference type="ARBA" id="ARBA00022723"/>
    </source>
</evidence>
<evidence type="ECO:0000256" key="4">
    <source>
        <dbReference type="PROSITE-ProRule" id="PRU00433"/>
    </source>
</evidence>
<dbReference type="GO" id="GO:0009055">
    <property type="term" value="F:electron transfer activity"/>
    <property type="evidence" value="ECO:0007669"/>
    <property type="project" value="InterPro"/>
</dbReference>
<dbReference type="Gene3D" id="3.90.182.10">
    <property type="entry name" value="Toxin - Anthrax Protective Antigen,domain 1"/>
    <property type="match status" value="1"/>
</dbReference>
<evidence type="ECO:0000256" key="6">
    <source>
        <dbReference type="SAM" id="SignalP"/>
    </source>
</evidence>
<keyword evidence="6" id="KW-0732">Signal</keyword>
<dbReference type="InterPro" id="IPR029010">
    <property type="entry name" value="ThuA-like"/>
</dbReference>
<dbReference type="SUPFAM" id="SSF49899">
    <property type="entry name" value="Concanavalin A-like lectins/glucanases"/>
    <property type="match status" value="1"/>
</dbReference>
<dbReference type="SUPFAM" id="SSF46626">
    <property type="entry name" value="Cytochrome c"/>
    <property type="match status" value="4"/>
</dbReference>
<feature type="domain" description="Cytochrome c" evidence="7">
    <location>
        <begin position="2100"/>
        <end position="2204"/>
    </location>
</feature>
<dbReference type="GO" id="GO:0046872">
    <property type="term" value="F:metal ion binding"/>
    <property type="evidence" value="ECO:0007669"/>
    <property type="project" value="UniProtKB-KW"/>
</dbReference>
<evidence type="ECO:0000313" key="10">
    <source>
        <dbReference type="Proteomes" id="UP000315647"/>
    </source>
</evidence>
<accession>A0A517Q6I5</accession>
<feature type="chain" id="PRO_5022143371" evidence="6">
    <location>
        <begin position="23"/>
        <end position="2222"/>
    </location>
</feature>
<dbReference type="PROSITE" id="PS51820">
    <property type="entry name" value="PA14"/>
    <property type="match status" value="1"/>
</dbReference>
<dbReference type="Pfam" id="PF06283">
    <property type="entry name" value="ThuA"/>
    <property type="match status" value="2"/>
</dbReference>
<dbReference type="InterPro" id="IPR011042">
    <property type="entry name" value="6-blade_b-propeller_TolB-like"/>
</dbReference>
<evidence type="ECO:0000256" key="5">
    <source>
        <dbReference type="SAM" id="MobiDB-lite"/>
    </source>
</evidence>
<dbReference type="Pfam" id="PF07691">
    <property type="entry name" value="PA14"/>
    <property type="match status" value="1"/>
</dbReference>
<name>A0A517Q6I5_9PLAN</name>
<dbReference type="PANTHER" id="PTHR33546:SF1">
    <property type="entry name" value="LARGE, MULTIFUNCTIONAL SECRETED PROTEIN"/>
    <property type="match status" value="1"/>
</dbReference>
<dbReference type="InterPro" id="IPR011658">
    <property type="entry name" value="PA14_dom"/>
</dbReference>
<protein>
    <submittedName>
        <fullName evidence="9">Trehalose utilization</fullName>
    </submittedName>
</protein>
<dbReference type="Pfam" id="PF20601">
    <property type="entry name" value="DUF6797"/>
    <property type="match status" value="1"/>
</dbReference>
<evidence type="ECO:0000313" key="9">
    <source>
        <dbReference type="EMBL" id="QDT27225.1"/>
    </source>
</evidence>
<feature type="domain" description="Cytochrome c" evidence="7">
    <location>
        <begin position="1672"/>
        <end position="1781"/>
    </location>
</feature>
<dbReference type="InterPro" id="IPR046476">
    <property type="entry name" value="DUF6797"/>
</dbReference>
<feature type="signal peptide" evidence="6">
    <location>
        <begin position="1"/>
        <end position="22"/>
    </location>
</feature>
<dbReference type="Proteomes" id="UP000315647">
    <property type="component" value="Chromosome"/>
</dbReference>
<feature type="region of interest" description="Disordered" evidence="5">
    <location>
        <begin position="2080"/>
        <end position="2101"/>
    </location>
</feature>
<feature type="domain" description="Cytochrome c" evidence="7">
    <location>
        <begin position="1802"/>
        <end position="1886"/>
    </location>
</feature>
<keyword evidence="10" id="KW-1185">Reference proteome</keyword>
<dbReference type="SUPFAM" id="SSF50952">
    <property type="entry name" value="Soluble quinoprotein glucose dehydrogenase"/>
    <property type="match status" value="1"/>
</dbReference>
<dbReference type="Gene3D" id="3.40.50.880">
    <property type="match status" value="2"/>
</dbReference>
<dbReference type="InterPro" id="IPR036909">
    <property type="entry name" value="Cyt_c-like_dom_sf"/>
</dbReference>
<dbReference type="EMBL" id="CP037421">
    <property type="protein sequence ID" value="QDT27225.1"/>
    <property type="molecule type" value="Genomic_DNA"/>
</dbReference>
<dbReference type="PROSITE" id="PS51007">
    <property type="entry name" value="CYTC"/>
    <property type="match status" value="3"/>
</dbReference>
<dbReference type="RefSeq" id="WP_145449385.1">
    <property type="nucleotide sequence ID" value="NZ_CP037421.1"/>
</dbReference>
<dbReference type="GO" id="GO:0020037">
    <property type="term" value="F:heme binding"/>
    <property type="evidence" value="ECO:0007669"/>
    <property type="project" value="InterPro"/>
</dbReference>
<dbReference type="SUPFAM" id="SSF52317">
    <property type="entry name" value="Class I glutamine amidotransferase-like"/>
    <property type="match status" value="2"/>
</dbReference>
<evidence type="ECO:0000256" key="1">
    <source>
        <dbReference type="ARBA" id="ARBA00022617"/>
    </source>
</evidence>
<dbReference type="PANTHER" id="PTHR33546">
    <property type="entry name" value="LARGE, MULTIFUNCTIONAL SECRETED PROTEIN-RELATED"/>
    <property type="match status" value="1"/>
</dbReference>
<dbReference type="Pfam" id="PF13385">
    <property type="entry name" value="Laminin_G_3"/>
    <property type="match status" value="1"/>
</dbReference>
<keyword evidence="3 4" id="KW-0408">Iron</keyword>
<dbReference type="InterPro" id="IPR009056">
    <property type="entry name" value="Cyt_c-like_dom"/>
</dbReference>
<dbReference type="Gene3D" id="1.10.760.10">
    <property type="entry name" value="Cytochrome c-like domain"/>
    <property type="match status" value="3"/>
</dbReference>
<evidence type="ECO:0000259" key="8">
    <source>
        <dbReference type="PROSITE" id="PS51820"/>
    </source>
</evidence>
<dbReference type="InterPro" id="IPR011041">
    <property type="entry name" value="Quinoprot_gluc/sorb_DH_b-prop"/>
</dbReference>
<evidence type="ECO:0000259" key="7">
    <source>
        <dbReference type="PROSITE" id="PS51007"/>
    </source>
</evidence>
<organism evidence="9 10">
    <name type="scientific">Gimesia panareensis</name>
    <dbReference type="NCBI Taxonomy" id="2527978"/>
    <lineage>
        <taxon>Bacteria</taxon>
        <taxon>Pseudomonadati</taxon>
        <taxon>Planctomycetota</taxon>
        <taxon>Planctomycetia</taxon>
        <taxon>Planctomycetales</taxon>
        <taxon>Planctomycetaceae</taxon>
        <taxon>Gimesia</taxon>
    </lineage>
</organism>
<dbReference type="SUPFAM" id="SSF56988">
    <property type="entry name" value="Anthrax protective antigen"/>
    <property type="match status" value="1"/>
</dbReference>
<dbReference type="SMART" id="SM00758">
    <property type="entry name" value="PA14"/>
    <property type="match status" value="1"/>
</dbReference>
<dbReference type="InterPro" id="IPR037524">
    <property type="entry name" value="PA14/GLEYA"/>
</dbReference>
<feature type="domain" description="PA14" evidence="8">
    <location>
        <begin position="1519"/>
        <end position="1658"/>
    </location>
</feature>